<dbReference type="RefSeq" id="XP_001315536.1">
    <property type="nucleotide sequence ID" value="XM_001315501.1"/>
</dbReference>
<dbReference type="Proteomes" id="UP000001542">
    <property type="component" value="Unassembled WGS sequence"/>
</dbReference>
<reference evidence="4" key="1">
    <citation type="submission" date="2006-10" db="EMBL/GenBank/DDBJ databases">
        <authorList>
            <person name="Amadeo P."/>
            <person name="Zhao Q."/>
            <person name="Wortman J."/>
            <person name="Fraser-Liggett C."/>
            <person name="Carlton J."/>
        </authorList>
    </citation>
    <scope>NUCLEOTIDE SEQUENCE</scope>
    <source>
        <strain evidence="4">G3</strain>
    </source>
</reference>
<dbReference type="VEuPathDB" id="TrichDB:TVAGG3_0827480"/>
<feature type="transmembrane region" description="Helical" evidence="2">
    <location>
        <begin position="249"/>
        <end position="266"/>
    </location>
</feature>
<keyword evidence="2" id="KW-0472">Membrane</keyword>
<proteinExistence type="predicted"/>
<dbReference type="SMART" id="SM00164">
    <property type="entry name" value="TBC"/>
    <property type="match status" value="1"/>
</dbReference>
<evidence type="ECO:0000256" key="2">
    <source>
        <dbReference type="SAM" id="Phobius"/>
    </source>
</evidence>
<dbReference type="OMA" id="EYQIHVD"/>
<dbReference type="SUPFAM" id="SSF47923">
    <property type="entry name" value="Ypt/Rab-GAP domain of gyp1p"/>
    <property type="match status" value="2"/>
</dbReference>
<dbReference type="GO" id="GO:0005096">
    <property type="term" value="F:GTPase activator activity"/>
    <property type="evidence" value="ECO:0000318"/>
    <property type="project" value="GO_Central"/>
</dbReference>
<evidence type="ECO:0000259" key="3">
    <source>
        <dbReference type="PROSITE" id="PS50086"/>
    </source>
</evidence>
<feature type="domain" description="Rab-GAP TBC" evidence="3">
    <location>
        <begin position="65"/>
        <end position="253"/>
    </location>
</feature>
<dbReference type="STRING" id="5722.A2EVI1"/>
<dbReference type="AlphaFoldDB" id="A2EVI1"/>
<accession>A2EVI1</accession>
<dbReference type="FunCoup" id="A2EVI1">
    <property type="interactions" value="5"/>
</dbReference>
<dbReference type="Gene3D" id="1.10.8.270">
    <property type="entry name" value="putative rabgap domain of human tbc1 domain family member 14 like domains"/>
    <property type="match status" value="1"/>
</dbReference>
<dbReference type="Pfam" id="PF00566">
    <property type="entry name" value="RabGAP-TBC"/>
    <property type="match status" value="1"/>
</dbReference>
<dbReference type="PROSITE" id="PS50086">
    <property type="entry name" value="TBC_RABGAP"/>
    <property type="match status" value="1"/>
</dbReference>
<dbReference type="InterPro" id="IPR000195">
    <property type="entry name" value="Rab-GAP-TBC_dom"/>
</dbReference>
<dbReference type="InParanoid" id="A2EVI1"/>
<dbReference type="InterPro" id="IPR035969">
    <property type="entry name" value="Rab-GAP_TBC_sf"/>
</dbReference>
<gene>
    <name evidence="4" type="ORF">TVAG_173580</name>
</gene>
<feature type="region of interest" description="Disordered" evidence="1">
    <location>
        <begin position="1"/>
        <end position="34"/>
    </location>
</feature>
<dbReference type="PANTHER" id="PTHR47219">
    <property type="entry name" value="RAB GTPASE-ACTIVATING PROTEIN 1-LIKE"/>
    <property type="match status" value="1"/>
</dbReference>
<dbReference type="VEuPathDB" id="TrichDB:TVAG_173580"/>
<keyword evidence="2" id="KW-1133">Transmembrane helix</keyword>
<dbReference type="InterPro" id="IPR050302">
    <property type="entry name" value="Rab_GAP_TBC_domain"/>
</dbReference>
<protein>
    <submittedName>
        <fullName evidence="4">TBC domain containing protein</fullName>
    </submittedName>
</protein>
<sequence>MSEGKVDRYGFIKTQREKSEKEIEEEKRESAEEPEKEILWSNYLKNWKREMKKSRDDIAELIKRGIPETMRGTVWSKILDIESLPADINYKDLYQKAEGQEFTITIDKDLTRSLPQIKSFSQKETLERLKHILYAYGQYDHELGYTQGENFIAGLLIHYQEEEIAFKSFIQIMNHPRCLHRFYFTEGFPRLDIAINILRILLQKKYPKILKKIDNENMPISMFATQWFMTAFMAFNWDPEFQMRIFERFIFYGTRGLLGFALVIFSRHKKMFHEAKNFEEMLLVLQHPDTSEQMRDWRYALKKWNKLWIRKGQYQKLLKAVGAPAEKMC</sequence>
<reference evidence="4" key="2">
    <citation type="journal article" date="2007" name="Science">
        <title>Draft genome sequence of the sexually transmitted pathogen Trichomonas vaginalis.</title>
        <authorList>
            <person name="Carlton J.M."/>
            <person name="Hirt R.P."/>
            <person name="Silva J.C."/>
            <person name="Delcher A.L."/>
            <person name="Schatz M."/>
            <person name="Zhao Q."/>
            <person name="Wortman J.R."/>
            <person name="Bidwell S.L."/>
            <person name="Alsmark U.C.M."/>
            <person name="Besteiro S."/>
            <person name="Sicheritz-Ponten T."/>
            <person name="Noel C.J."/>
            <person name="Dacks J.B."/>
            <person name="Foster P.G."/>
            <person name="Simillion C."/>
            <person name="Van de Peer Y."/>
            <person name="Miranda-Saavedra D."/>
            <person name="Barton G.J."/>
            <person name="Westrop G.D."/>
            <person name="Mueller S."/>
            <person name="Dessi D."/>
            <person name="Fiori P.L."/>
            <person name="Ren Q."/>
            <person name="Paulsen I."/>
            <person name="Zhang H."/>
            <person name="Bastida-Corcuera F.D."/>
            <person name="Simoes-Barbosa A."/>
            <person name="Brown M.T."/>
            <person name="Hayes R.D."/>
            <person name="Mukherjee M."/>
            <person name="Okumura C.Y."/>
            <person name="Schneider R."/>
            <person name="Smith A.J."/>
            <person name="Vanacova S."/>
            <person name="Villalvazo M."/>
            <person name="Haas B.J."/>
            <person name="Pertea M."/>
            <person name="Feldblyum T.V."/>
            <person name="Utterback T.R."/>
            <person name="Shu C.L."/>
            <person name="Osoegawa K."/>
            <person name="de Jong P.J."/>
            <person name="Hrdy I."/>
            <person name="Horvathova L."/>
            <person name="Zubacova Z."/>
            <person name="Dolezal P."/>
            <person name="Malik S.B."/>
            <person name="Logsdon J.M. Jr."/>
            <person name="Henze K."/>
            <person name="Gupta A."/>
            <person name="Wang C.C."/>
            <person name="Dunne R.L."/>
            <person name="Upcroft J.A."/>
            <person name="Upcroft P."/>
            <person name="White O."/>
            <person name="Salzberg S.L."/>
            <person name="Tang P."/>
            <person name="Chiu C.-H."/>
            <person name="Lee Y.-S."/>
            <person name="Embley T.M."/>
            <person name="Coombs G.H."/>
            <person name="Mottram J.C."/>
            <person name="Tachezy J."/>
            <person name="Fraser-Liggett C.M."/>
            <person name="Johnson P.J."/>
        </authorList>
    </citation>
    <scope>NUCLEOTIDE SEQUENCE [LARGE SCALE GENOMIC DNA]</scope>
    <source>
        <strain evidence="4">G3</strain>
    </source>
</reference>
<evidence type="ECO:0000313" key="5">
    <source>
        <dbReference type="Proteomes" id="UP000001542"/>
    </source>
</evidence>
<dbReference type="FunFam" id="1.10.472.80:FF:000119">
    <property type="entry name" value="TBC domain containing protein"/>
    <property type="match status" value="1"/>
</dbReference>
<dbReference type="eggNOG" id="KOG4436">
    <property type="taxonomic scope" value="Eukaryota"/>
</dbReference>
<dbReference type="EMBL" id="DS113508">
    <property type="protein sequence ID" value="EAY03313.1"/>
    <property type="molecule type" value="Genomic_DNA"/>
</dbReference>
<keyword evidence="5" id="KW-1185">Reference proteome</keyword>
<dbReference type="OrthoDB" id="294251at2759"/>
<keyword evidence="2" id="KW-0812">Transmembrane</keyword>
<evidence type="ECO:0000313" key="4">
    <source>
        <dbReference type="EMBL" id="EAY03313.1"/>
    </source>
</evidence>
<dbReference type="KEGG" id="tva:4761156"/>
<dbReference type="SMR" id="A2EVI1"/>
<dbReference type="FunFam" id="1.10.8.270:FF:000053">
    <property type="entry name" value="TBC domain containing protein"/>
    <property type="match status" value="1"/>
</dbReference>
<evidence type="ECO:0000256" key="1">
    <source>
        <dbReference type="SAM" id="MobiDB-lite"/>
    </source>
</evidence>
<dbReference type="Gene3D" id="1.10.472.80">
    <property type="entry name" value="Ypt/Rab-GAP domain of gyp1p, domain 3"/>
    <property type="match status" value="1"/>
</dbReference>
<organism evidence="4 5">
    <name type="scientific">Trichomonas vaginalis (strain ATCC PRA-98 / G3)</name>
    <dbReference type="NCBI Taxonomy" id="412133"/>
    <lineage>
        <taxon>Eukaryota</taxon>
        <taxon>Metamonada</taxon>
        <taxon>Parabasalia</taxon>
        <taxon>Trichomonadida</taxon>
        <taxon>Trichomonadidae</taxon>
        <taxon>Trichomonas</taxon>
    </lineage>
</organism>
<name>A2EVI1_TRIV3</name>
<dbReference type="PANTHER" id="PTHR47219:SF25">
    <property type="entry name" value="RAB-GAP TBC DOMAIN-CONTAINING PROTEIN"/>
    <property type="match status" value="1"/>
</dbReference>
<dbReference type="Gene3D" id="1.10.10.750">
    <property type="entry name" value="Ypt/Rab-GAP domain of gyp1p, domain 1"/>
    <property type="match status" value="1"/>
</dbReference>